<feature type="transmembrane region" description="Helical" evidence="2">
    <location>
        <begin position="116"/>
        <end position="135"/>
    </location>
</feature>
<feature type="transmembrane region" description="Helical" evidence="2">
    <location>
        <begin position="155"/>
        <end position="178"/>
    </location>
</feature>
<sequence length="380" mass="42842">MRNYTAILQKEPFDGQYSKSSVIVTLALGLALYNCVELALLILTTFKRWRGLYFWSLSLCNFGVASYAFGMMTDYWKLTVLWATKILVTMGWMTMITCQSLVLYSRLGLLVDNDKILKSVKWMIIVNSCVVFTIVDVLDWGSTYSSDMSYLVGYYYIELIQITIFTLQELIISGLYVWKTYSLLQVVSKQNTRSMVSQVLAINIIIIAMDIALLVMQFHHMQLYQESFKILFYSIKLKLEMNILSKLVDLVHGSSVKNRSMTLEAIDSNAVQGQAQLDVQRELNGGRGSIIKWYGSDSSNNGAAHVQKDFGNVDPRFSPSMSGSSPVDGDDDGDDTIARVLSHPNDLNNSLRHPSSTTNARTSGREVDNLYADFCRVLSK</sequence>
<accession>A0AAV9N6Q2</accession>
<dbReference type="Pfam" id="PF24802">
    <property type="entry name" value="DUF7703"/>
    <property type="match status" value="1"/>
</dbReference>
<dbReference type="InterPro" id="IPR056120">
    <property type="entry name" value="DUF7703"/>
</dbReference>
<feature type="transmembrane region" description="Helical" evidence="2">
    <location>
        <begin position="82"/>
        <end position="104"/>
    </location>
</feature>
<gene>
    <name evidence="4" type="ORF">LTR84_003311</name>
</gene>
<keyword evidence="2" id="KW-0472">Membrane</keyword>
<evidence type="ECO:0000256" key="1">
    <source>
        <dbReference type="SAM" id="MobiDB-lite"/>
    </source>
</evidence>
<feature type="region of interest" description="Disordered" evidence="1">
    <location>
        <begin position="309"/>
        <end position="364"/>
    </location>
</feature>
<keyword evidence="5" id="KW-1185">Reference proteome</keyword>
<dbReference type="Proteomes" id="UP001358417">
    <property type="component" value="Unassembled WGS sequence"/>
</dbReference>
<protein>
    <recommendedName>
        <fullName evidence="3">DUF7703 domain-containing protein</fullName>
    </recommendedName>
</protein>
<dbReference type="RefSeq" id="XP_064705252.1">
    <property type="nucleotide sequence ID" value="XM_064846899.1"/>
</dbReference>
<evidence type="ECO:0000313" key="4">
    <source>
        <dbReference type="EMBL" id="KAK5050752.1"/>
    </source>
</evidence>
<dbReference type="PANTHER" id="PTHR37013">
    <property type="entry name" value="INTEGRAL MEMBRANE PROTEIN (AFU_ORTHOLOGUE AFUA_1G05950)-RELATED"/>
    <property type="match status" value="1"/>
</dbReference>
<keyword evidence="2" id="KW-1133">Transmembrane helix</keyword>
<feature type="domain" description="DUF7703" evidence="3">
    <location>
        <begin position="22"/>
        <end position="258"/>
    </location>
</feature>
<comment type="caution">
    <text evidence="4">The sequence shown here is derived from an EMBL/GenBank/DDBJ whole genome shotgun (WGS) entry which is preliminary data.</text>
</comment>
<keyword evidence="2" id="KW-0812">Transmembrane</keyword>
<feature type="transmembrane region" description="Helical" evidence="2">
    <location>
        <begin position="52"/>
        <end position="70"/>
    </location>
</feature>
<feature type="transmembrane region" description="Helical" evidence="2">
    <location>
        <begin position="199"/>
        <end position="219"/>
    </location>
</feature>
<evidence type="ECO:0000313" key="5">
    <source>
        <dbReference type="Proteomes" id="UP001358417"/>
    </source>
</evidence>
<organism evidence="4 5">
    <name type="scientific">Exophiala bonariae</name>
    <dbReference type="NCBI Taxonomy" id="1690606"/>
    <lineage>
        <taxon>Eukaryota</taxon>
        <taxon>Fungi</taxon>
        <taxon>Dikarya</taxon>
        <taxon>Ascomycota</taxon>
        <taxon>Pezizomycotina</taxon>
        <taxon>Eurotiomycetes</taxon>
        <taxon>Chaetothyriomycetidae</taxon>
        <taxon>Chaetothyriales</taxon>
        <taxon>Herpotrichiellaceae</taxon>
        <taxon>Exophiala</taxon>
    </lineage>
</organism>
<feature type="compositionally biased region" description="Low complexity" evidence="1">
    <location>
        <begin position="314"/>
        <end position="327"/>
    </location>
</feature>
<reference evidence="4 5" key="1">
    <citation type="submission" date="2023-08" db="EMBL/GenBank/DDBJ databases">
        <title>Black Yeasts Isolated from many extreme environments.</title>
        <authorList>
            <person name="Coleine C."/>
            <person name="Stajich J.E."/>
            <person name="Selbmann L."/>
        </authorList>
    </citation>
    <scope>NUCLEOTIDE SEQUENCE [LARGE SCALE GENOMIC DNA]</scope>
    <source>
        <strain evidence="4 5">CCFEE 5792</strain>
    </source>
</reference>
<evidence type="ECO:0000259" key="3">
    <source>
        <dbReference type="Pfam" id="PF24802"/>
    </source>
</evidence>
<feature type="compositionally biased region" description="Polar residues" evidence="1">
    <location>
        <begin position="345"/>
        <end position="362"/>
    </location>
</feature>
<dbReference type="EMBL" id="JAVRRD010000016">
    <property type="protein sequence ID" value="KAK5050752.1"/>
    <property type="molecule type" value="Genomic_DNA"/>
</dbReference>
<dbReference type="GeneID" id="89971498"/>
<dbReference type="AlphaFoldDB" id="A0AAV9N6Q2"/>
<proteinExistence type="predicted"/>
<name>A0AAV9N6Q2_9EURO</name>
<dbReference type="PANTHER" id="PTHR37013:SF3">
    <property type="entry name" value="INTEGRAL MEMBRANE PROTEIN (AFU_ORTHOLOGUE AFUA_1G05950)"/>
    <property type="match status" value="1"/>
</dbReference>
<feature type="transmembrane region" description="Helical" evidence="2">
    <location>
        <begin position="20"/>
        <end position="43"/>
    </location>
</feature>
<evidence type="ECO:0000256" key="2">
    <source>
        <dbReference type="SAM" id="Phobius"/>
    </source>
</evidence>